<feature type="compositionally biased region" description="Basic and acidic residues" evidence="5">
    <location>
        <begin position="463"/>
        <end position="475"/>
    </location>
</feature>
<feature type="region of interest" description="Disordered" evidence="5">
    <location>
        <begin position="359"/>
        <end position="400"/>
    </location>
</feature>
<dbReference type="InterPro" id="IPR013087">
    <property type="entry name" value="Znf_C2H2_type"/>
</dbReference>
<evidence type="ECO:0000313" key="8">
    <source>
        <dbReference type="Proteomes" id="UP000011976"/>
    </source>
</evidence>
<dbReference type="InterPro" id="IPR036236">
    <property type="entry name" value="Znf_C2H2_sf"/>
</dbReference>
<dbReference type="GO" id="GO:0000981">
    <property type="term" value="F:DNA-binding transcription factor activity, RNA polymerase II-specific"/>
    <property type="evidence" value="ECO:0007669"/>
    <property type="project" value="TreeGrafter"/>
</dbReference>
<gene>
    <name evidence="7" type="ORF">PANT_22d00110</name>
</gene>
<dbReference type="PROSITE" id="PS00028">
    <property type="entry name" value="ZINC_FINGER_C2H2_1"/>
    <property type="match status" value="2"/>
</dbReference>
<feature type="compositionally biased region" description="Low complexity" evidence="5">
    <location>
        <begin position="148"/>
        <end position="163"/>
    </location>
</feature>
<dbReference type="OrthoDB" id="8117402at2759"/>
<evidence type="ECO:0000259" key="6">
    <source>
        <dbReference type="PROSITE" id="PS50157"/>
    </source>
</evidence>
<reference evidence="8" key="1">
    <citation type="journal article" date="2013" name="Genome Announc.">
        <title>Genome sequence of the basidiomycetous yeast Pseudozyma antarctica T-34, a producer of the glycolipid biosurfactants mannosylerythritol lipids.</title>
        <authorList>
            <person name="Morita T."/>
            <person name="Koike H."/>
            <person name="Koyama Y."/>
            <person name="Hagiwara H."/>
            <person name="Ito E."/>
            <person name="Fukuoka T."/>
            <person name="Imura T."/>
            <person name="Machida M."/>
            <person name="Kitamoto D."/>
        </authorList>
    </citation>
    <scope>NUCLEOTIDE SEQUENCE [LARGE SCALE GENOMIC DNA]</scope>
    <source>
        <strain evidence="8">T-34</strain>
    </source>
</reference>
<name>M9MG02_PSEA3</name>
<proteinExistence type="predicted"/>
<feature type="compositionally biased region" description="Basic and acidic residues" evidence="5">
    <location>
        <begin position="247"/>
        <end position="256"/>
    </location>
</feature>
<organism evidence="7 8">
    <name type="scientific">Pseudozyma antarctica (strain T-34)</name>
    <name type="common">Yeast</name>
    <name type="synonym">Candida antarctica</name>
    <dbReference type="NCBI Taxonomy" id="1151754"/>
    <lineage>
        <taxon>Eukaryota</taxon>
        <taxon>Fungi</taxon>
        <taxon>Dikarya</taxon>
        <taxon>Basidiomycota</taxon>
        <taxon>Ustilaginomycotina</taxon>
        <taxon>Ustilaginomycetes</taxon>
        <taxon>Ustilaginales</taxon>
        <taxon>Ustilaginaceae</taxon>
        <taxon>Moesziomyces</taxon>
    </lineage>
</organism>
<dbReference type="GO" id="GO:0000978">
    <property type="term" value="F:RNA polymerase II cis-regulatory region sequence-specific DNA binding"/>
    <property type="evidence" value="ECO:0007669"/>
    <property type="project" value="TreeGrafter"/>
</dbReference>
<dbReference type="FunFam" id="3.30.160.60:FF:000446">
    <property type="entry name" value="Zinc finger protein"/>
    <property type="match status" value="1"/>
</dbReference>
<dbReference type="GO" id="GO:0008270">
    <property type="term" value="F:zinc ion binding"/>
    <property type="evidence" value="ECO:0007669"/>
    <property type="project" value="UniProtKB-KW"/>
</dbReference>
<feature type="compositionally biased region" description="Polar residues" evidence="5">
    <location>
        <begin position="264"/>
        <end position="276"/>
    </location>
</feature>
<feature type="region of interest" description="Disordered" evidence="5">
    <location>
        <begin position="108"/>
        <end position="168"/>
    </location>
</feature>
<feature type="compositionally biased region" description="Polar residues" evidence="5">
    <location>
        <begin position="137"/>
        <end position="147"/>
    </location>
</feature>
<feature type="domain" description="C2H2-type" evidence="6">
    <location>
        <begin position="412"/>
        <end position="439"/>
    </location>
</feature>
<evidence type="ECO:0000256" key="4">
    <source>
        <dbReference type="PROSITE-ProRule" id="PRU00042"/>
    </source>
</evidence>
<dbReference type="SUPFAM" id="SSF57667">
    <property type="entry name" value="beta-beta-alpha zinc fingers"/>
    <property type="match status" value="1"/>
</dbReference>
<dbReference type="EMBL" id="DF196788">
    <property type="protein sequence ID" value="GAC76613.1"/>
    <property type="molecule type" value="Genomic_DNA"/>
</dbReference>
<evidence type="ECO:0000313" key="7">
    <source>
        <dbReference type="EMBL" id="GAC76613.1"/>
    </source>
</evidence>
<dbReference type="Pfam" id="PF00096">
    <property type="entry name" value="zf-C2H2"/>
    <property type="match status" value="1"/>
</dbReference>
<feature type="domain" description="C2H2-type" evidence="6">
    <location>
        <begin position="444"/>
        <end position="474"/>
    </location>
</feature>
<dbReference type="SMART" id="SM00355">
    <property type="entry name" value="ZnF_C2H2"/>
    <property type="match status" value="2"/>
</dbReference>
<evidence type="ECO:0000256" key="1">
    <source>
        <dbReference type="ARBA" id="ARBA00022723"/>
    </source>
</evidence>
<dbReference type="STRING" id="1151754.M9MG02"/>
<dbReference type="Gene3D" id="3.30.160.60">
    <property type="entry name" value="Classic Zinc Finger"/>
    <property type="match status" value="2"/>
</dbReference>
<keyword evidence="3" id="KW-0862">Zinc</keyword>
<dbReference type="PROSITE" id="PS50157">
    <property type="entry name" value="ZINC_FINGER_C2H2_2"/>
    <property type="match status" value="2"/>
</dbReference>
<evidence type="ECO:0000256" key="5">
    <source>
        <dbReference type="SAM" id="MobiDB-lite"/>
    </source>
</evidence>
<feature type="region of interest" description="Disordered" evidence="5">
    <location>
        <begin position="1"/>
        <end position="33"/>
    </location>
</feature>
<evidence type="ECO:0000256" key="2">
    <source>
        <dbReference type="ARBA" id="ARBA00022771"/>
    </source>
</evidence>
<dbReference type="PANTHER" id="PTHR23235:SF120">
    <property type="entry name" value="KRUPPEL-LIKE FACTOR 15"/>
    <property type="match status" value="1"/>
</dbReference>
<evidence type="ECO:0000256" key="3">
    <source>
        <dbReference type="ARBA" id="ARBA00022833"/>
    </source>
</evidence>
<feature type="region of interest" description="Disordered" evidence="5">
    <location>
        <begin position="463"/>
        <end position="490"/>
    </location>
</feature>
<accession>M9MG02</accession>
<dbReference type="PANTHER" id="PTHR23235">
    <property type="entry name" value="KRUEPPEL-LIKE TRANSCRIPTION FACTOR"/>
    <property type="match status" value="1"/>
</dbReference>
<feature type="region of interest" description="Disordered" evidence="5">
    <location>
        <begin position="247"/>
        <end position="285"/>
    </location>
</feature>
<feature type="compositionally biased region" description="Low complexity" evidence="5">
    <location>
        <begin position="391"/>
        <end position="400"/>
    </location>
</feature>
<keyword evidence="2 4" id="KW-0863">Zinc-finger</keyword>
<sequence length="490" mass="52802">MLLSPPSNPHLLTTPASPLSIPLDAAPSPASEASMTAFTFPSPAVNSYGSSPSAGLDLYTKSIDPTSDRIGELQKFLLGSDWSSLSSLSPPSASARAVVEDTLSWPSTEMTDAPLFPSSADTLRPAAEPTAAVQPVDNVSETGAVTQSPAPTISTAPAPAPAAYDSSVTPLHRQSFEACYSDSVGSPDSERDFLTSPSMFDDADFEFDADSLANNFPLFGDNTFEDVSDSHAEDPMTTFASNLENVKLESEDHDSQSSDVDLAASQSTVMPSYSQVKSEHDSHDSMSTLEAAFKVESDADGSAAKREQPYDMWSADELKPYFPDEDIKAAELSTLANAFGAEPLKLPLALEFDVDAAKDDEKHDSHAGPIRSSRGSRDQRRASPVKALGGASASTSASPAPIIDPVTKAKRWQCHECGKWFDRAYNLKTHRYTHEDPETRARPFVCPDAECHKHFARKHDMQRHFENVHRGESRRSKGASTKRSRAGDLG</sequence>
<keyword evidence="1" id="KW-0479">Metal-binding</keyword>
<protein>
    <submittedName>
        <fullName evidence="7">FOG: Zn-finger</fullName>
    </submittedName>
</protein>
<dbReference type="Proteomes" id="UP000011976">
    <property type="component" value="Unassembled WGS sequence"/>
</dbReference>
<dbReference type="AlphaFoldDB" id="M9MG02"/>